<proteinExistence type="predicted"/>
<evidence type="ECO:0000313" key="2">
    <source>
        <dbReference type="Proteomes" id="UP000077115"/>
    </source>
</evidence>
<sequence>MQLRHTAATPVPSWMVMSSTNNPIYSNSTTKTPIQGSMILKPLSSTNTNRSLLEPFPMKTPLTQPVQDSHSSILEQDILLNDTLESSFDSALVLTDKDSLESLPSKSTLIESNSAITELDEPCRSASLLPTSRRRGSVFSPLTDSLPTTHSQPLILDACNSLQPWMNEATFANSAVSKHVEGFDIALWLNKYGIIKAMRGPPSFCIGDKQESPRLEQSDRGVDTNRVTLSSWQYHYLSNNGAVLHKPIMAFVHNDDLSRLLRVLKQVSDAESLTLATARLAIRWLVIPRHGELGPSQKSQLDLMSALSCSQHVDSSLPLSTDSFSNDPIPQTIPTTSSHVDVGSTVLSTLQSDCMDQLSDMESTYVWIQMEAIRKEDATICFIRCDNRTMATVVSDESLLTAPISLSRCKPETLNNKLHVFTSHSSHPVADGVILGTDTVTQHINYPHPSQHLAWRHSDHRKSNPVSRIVFQSFTLLVSTVSILGAYFCPKGYIISKKYFLAQMGDGSSYLQRYSSYAKRRLTAAVGVGAMTQIEVVSTSVASGASVYVSSAIKAVAIFTLRIATLCRRIMGDEFFQLVYKAMYGALTTFPLLSLGR</sequence>
<organism evidence="1 2">
    <name type="scientific">Batrachochytrium dendrobatidis (strain JEL423)</name>
    <dbReference type="NCBI Taxonomy" id="403673"/>
    <lineage>
        <taxon>Eukaryota</taxon>
        <taxon>Fungi</taxon>
        <taxon>Fungi incertae sedis</taxon>
        <taxon>Chytridiomycota</taxon>
        <taxon>Chytridiomycota incertae sedis</taxon>
        <taxon>Chytridiomycetes</taxon>
        <taxon>Rhizophydiales</taxon>
        <taxon>Rhizophydiales incertae sedis</taxon>
        <taxon>Batrachochytrium</taxon>
    </lineage>
</organism>
<dbReference type="AlphaFoldDB" id="A0A177WT23"/>
<name>A0A177WT23_BATDL</name>
<accession>A0A177WT23</accession>
<dbReference type="OrthoDB" id="10688245at2759"/>
<dbReference type="VEuPathDB" id="FungiDB:BDEG_26659"/>
<evidence type="ECO:0000313" key="1">
    <source>
        <dbReference type="EMBL" id="OAJ43288.1"/>
    </source>
</evidence>
<dbReference type="EMBL" id="DS022309">
    <property type="protein sequence ID" value="OAJ43288.1"/>
    <property type="molecule type" value="Genomic_DNA"/>
</dbReference>
<reference evidence="1 2" key="1">
    <citation type="submission" date="2006-10" db="EMBL/GenBank/DDBJ databases">
        <title>The Genome Sequence of Batrachochytrium dendrobatidis JEL423.</title>
        <authorList>
            <consortium name="The Broad Institute Genome Sequencing Platform"/>
            <person name="Birren B."/>
            <person name="Lander E."/>
            <person name="Galagan J."/>
            <person name="Cuomo C."/>
            <person name="Devon K."/>
            <person name="Jaffe D."/>
            <person name="Butler J."/>
            <person name="Alvarez P."/>
            <person name="Gnerre S."/>
            <person name="Grabherr M."/>
            <person name="Kleber M."/>
            <person name="Mauceli E."/>
            <person name="Brockman W."/>
            <person name="Young S."/>
            <person name="LaButti K."/>
            <person name="Sykes S."/>
            <person name="DeCaprio D."/>
            <person name="Crawford M."/>
            <person name="Koehrsen M."/>
            <person name="Engels R."/>
            <person name="Montgomery P."/>
            <person name="Pearson M."/>
            <person name="Howarth C."/>
            <person name="Larson L."/>
            <person name="White J."/>
            <person name="O'Leary S."/>
            <person name="Kodira C."/>
            <person name="Zeng Q."/>
            <person name="Yandava C."/>
            <person name="Alvarado L."/>
            <person name="Longcore J."/>
            <person name="James T."/>
        </authorList>
    </citation>
    <scope>NUCLEOTIDE SEQUENCE [LARGE SCALE GENOMIC DNA]</scope>
    <source>
        <strain evidence="1 2">JEL423</strain>
    </source>
</reference>
<reference evidence="1 2" key="2">
    <citation type="submission" date="2016-05" db="EMBL/GenBank/DDBJ databases">
        <title>Lineage-specific infection strategies underlie the spectrum of fungal disease in amphibians.</title>
        <authorList>
            <person name="Cuomo C.A."/>
            <person name="Farrer R.A."/>
            <person name="James T."/>
            <person name="Longcore J."/>
            <person name="Birren B."/>
        </authorList>
    </citation>
    <scope>NUCLEOTIDE SEQUENCE [LARGE SCALE GENOMIC DNA]</scope>
    <source>
        <strain evidence="1 2">JEL423</strain>
    </source>
</reference>
<dbReference type="Proteomes" id="UP000077115">
    <property type="component" value="Unassembled WGS sequence"/>
</dbReference>
<gene>
    <name evidence="1" type="ORF">BDEG_26659</name>
</gene>
<protein>
    <submittedName>
        <fullName evidence="1">Uncharacterized protein</fullName>
    </submittedName>
</protein>